<dbReference type="SUPFAM" id="SSF55144">
    <property type="entry name" value="LigT-like"/>
    <property type="match status" value="1"/>
</dbReference>
<dbReference type="EMBL" id="JBHSBM010000029">
    <property type="protein sequence ID" value="MFC4061447.1"/>
    <property type="molecule type" value="Genomic_DNA"/>
</dbReference>
<sequence>MSDEQRMADHWWWRPGWSQGRRFYTWHMTFTDAPDVHRIAEQYRQGLKGVDGLDLVPDQWLHLTMQGLGFVDEVPEDDVRAIVAAATTRLASIPAFELTLDRPQITPEAIRWEGTPAAPAAAVRSAIREAIGEVWQQVPEQAEGFAPHVTIAYSNATGPAAPVAAALDAVDAAPALAQIRSAELIVLNRDRHMYEWETYATVPLAAGK</sequence>
<dbReference type="Gene3D" id="3.90.1140.10">
    <property type="entry name" value="Cyclic phosphodiesterase"/>
    <property type="match status" value="1"/>
</dbReference>
<evidence type="ECO:0000313" key="1">
    <source>
        <dbReference type="EMBL" id="MFC4061447.1"/>
    </source>
</evidence>
<organism evidence="1 2">
    <name type="scientific">Planomonospora corallina</name>
    <dbReference type="NCBI Taxonomy" id="1806052"/>
    <lineage>
        <taxon>Bacteria</taxon>
        <taxon>Bacillati</taxon>
        <taxon>Actinomycetota</taxon>
        <taxon>Actinomycetes</taxon>
        <taxon>Streptosporangiales</taxon>
        <taxon>Streptosporangiaceae</taxon>
        <taxon>Planomonospora</taxon>
    </lineage>
</organism>
<gene>
    <name evidence="1" type="ORF">ACFOWE_24360</name>
</gene>
<dbReference type="GO" id="GO:0016874">
    <property type="term" value="F:ligase activity"/>
    <property type="evidence" value="ECO:0007669"/>
    <property type="project" value="UniProtKB-KW"/>
</dbReference>
<accession>A0ABV8IBN3</accession>
<comment type="caution">
    <text evidence="1">The sequence shown here is derived from an EMBL/GenBank/DDBJ whole genome shotgun (WGS) entry which is preliminary data.</text>
</comment>
<dbReference type="Proteomes" id="UP001595850">
    <property type="component" value="Unassembled WGS sequence"/>
</dbReference>
<evidence type="ECO:0000313" key="2">
    <source>
        <dbReference type="Proteomes" id="UP001595850"/>
    </source>
</evidence>
<name>A0ABV8IBN3_9ACTN</name>
<proteinExistence type="predicted"/>
<dbReference type="Pfam" id="PF13563">
    <property type="entry name" value="2_5_RNA_ligase2"/>
    <property type="match status" value="1"/>
</dbReference>
<dbReference type="RefSeq" id="WP_377291641.1">
    <property type="nucleotide sequence ID" value="NZ_JBHSBM010000029.1"/>
</dbReference>
<protein>
    <submittedName>
        <fullName evidence="1">2'-5' RNA ligase family protein</fullName>
    </submittedName>
</protein>
<keyword evidence="2" id="KW-1185">Reference proteome</keyword>
<dbReference type="InterPro" id="IPR009097">
    <property type="entry name" value="Cyclic_Pdiesterase"/>
</dbReference>
<keyword evidence="1" id="KW-0436">Ligase</keyword>
<reference evidence="2" key="1">
    <citation type="journal article" date="2019" name="Int. J. Syst. Evol. Microbiol.">
        <title>The Global Catalogue of Microorganisms (GCM) 10K type strain sequencing project: providing services to taxonomists for standard genome sequencing and annotation.</title>
        <authorList>
            <consortium name="The Broad Institute Genomics Platform"/>
            <consortium name="The Broad Institute Genome Sequencing Center for Infectious Disease"/>
            <person name="Wu L."/>
            <person name="Ma J."/>
        </authorList>
    </citation>
    <scope>NUCLEOTIDE SEQUENCE [LARGE SCALE GENOMIC DNA]</scope>
    <source>
        <strain evidence="2">TBRC 4489</strain>
    </source>
</reference>